<reference evidence="8 9" key="1">
    <citation type="journal article" date="2013" name="J. Microbiol.">
        <title>Mucilaginibacter ginsenosidivorax sp. nov., with ginsenoside converting activity isolated from sediment.</title>
        <authorList>
            <person name="Kim J.K."/>
            <person name="Choi T.E."/>
            <person name="Liu Q.M."/>
            <person name="Park H.Y."/>
            <person name="Yi T.H."/>
            <person name="Yoon M.H."/>
            <person name="Kim S.C."/>
            <person name="Im W.T."/>
        </authorList>
    </citation>
    <scope>NUCLEOTIDE SEQUENCE [LARGE SCALE GENOMIC DNA]</scope>
    <source>
        <strain evidence="8 9">KHI28</strain>
    </source>
</reference>
<dbReference type="GO" id="GO:0005737">
    <property type="term" value="C:cytoplasm"/>
    <property type="evidence" value="ECO:0007669"/>
    <property type="project" value="TreeGrafter"/>
</dbReference>
<dbReference type="GO" id="GO:0005987">
    <property type="term" value="P:sucrose catabolic process"/>
    <property type="evidence" value="ECO:0007669"/>
    <property type="project" value="TreeGrafter"/>
</dbReference>
<dbReference type="GO" id="GO:0004575">
    <property type="term" value="F:sucrose alpha-glucosidase activity"/>
    <property type="evidence" value="ECO:0007669"/>
    <property type="project" value="TreeGrafter"/>
</dbReference>
<evidence type="ECO:0000256" key="1">
    <source>
        <dbReference type="ARBA" id="ARBA00009902"/>
    </source>
</evidence>
<evidence type="ECO:0000256" key="3">
    <source>
        <dbReference type="ARBA" id="ARBA00023295"/>
    </source>
</evidence>
<keyword evidence="9" id="KW-1185">Reference proteome</keyword>
<dbReference type="SMART" id="SM00640">
    <property type="entry name" value="Glyco_32"/>
    <property type="match status" value="1"/>
</dbReference>
<keyword evidence="3 4" id="KW-0326">Glycosidase</keyword>
<evidence type="ECO:0000256" key="4">
    <source>
        <dbReference type="RuleBase" id="RU362110"/>
    </source>
</evidence>
<dbReference type="PANTHER" id="PTHR42800">
    <property type="entry name" value="EXOINULINASE INUD (AFU_ORTHOLOGUE AFUA_5G00480)"/>
    <property type="match status" value="1"/>
</dbReference>
<evidence type="ECO:0000259" key="7">
    <source>
        <dbReference type="Pfam" id="PF08244"/>
    </source>
</evidence>
<feature type="domain" description="Glycosyl hydrolase family 32 C-terminal" evidence="7">
    <location>
        <begin position="355"/>
        <end position="501"/>
    </location>
</feature>
<dbReference type="Pfam" id="PF00251">
    <property type="entry name" value="Glyco_hydro_32N"/>
    <property type="match status" value="1"/>
</dbReference>
<dbReference type="Pfam" id="PF08244">
    <property type="entry name" value="Glyco_hydro_32C"/>
    <property type="match status" value="1"/>
</dbReference>
<dbReference type="InterPro" id="IPR013189">
    <property type="entry name" value="Glyco_hydro_32_C"/>
</dbReference>
<evidence type="ECO:0000313" key="9">
    <source>
        <dbReference type="Proteomes" id="UP000321362"/>
    </source>
</evidence>
<feature type="signal peptide" evidence="5">
    <location>
        <begin position="1"/>
        <end position="22"/>
    </location>
</feature>
<dbReference type="PANTHER" id="PTHR42800:SF1">
    <property type="entry name" value="EXOINULINASE INUD (AFU_ORTHOLOGUE AFUA_5G00480)"/>
    <property type="match status" value="1"/>
</dbReference>
<dbReference type="PROSITE" id="PS00609">
    <property type="entry name" value="GLYCOSYL_HYDROL_F32"/>
    <property type="match status" value="1"/>
</dbReference>
<organism evidence="8 9">
    <name type="scientific">Mucilaginibacter ginsenosidivorax</name>
    <dbReference type="NCBI Taxonomy" id="862126"/>
    <lineage>
        <taxon>Bacteria</taxon>
        <taxon>Pseudomonadati</taxon>
        <taxon>Bacteroidota</taxon>
        <taxon>Sphingobacteriia</taxon>
        <taxon>Sphingobacteriales</taxon>
        <taxon>Sphingobacteriaceae</taxon>
        <taxon>Mucilaginibacter</taxon>
    </lineage>
</organism>
<dbReference type="InterPro" id="IPR001362">
    <property type="entry name" value="Glyco_hydro_32"/>
</dbReference>
<dbReference type="SUPFAM" id="SSF49899">
    <property type="entry name" value="Concanavalin A-like lectins/glucanases"/>
    <property type="match status" value="1"/>
</dbReference>
<evidence type="ECO:0000256" key="5">
    <source>
        <dbReference type="SAM" id="SignalP"/>
    </source>
</evidence>
<feature type="chain" id="PRO_5022696750" evidence="5">
    <location>
        <begin position="23"/>
        <end position="509"/>
    </location>
</feature>
<proteinExistence type="inferred from homology"/>
<dbReference type="InterPro" id="IPR013148">
    <property type="entry name" value="Glyco_hydro_32_N"/>
</dbReference>
<dbReference type="Gene3D" id="2.60.120.560">
    <property type="entry name" value="Exo-inulinase, domain 1"/>
    <property type="match status" value="1"/>
</dbReference>
<keyword evidence="5" id="KW-0732">Signal</keyword>
<dbReference type="RefSeq" id="WP_147054781.1">
    <property type="nucleotide sequence ID" value="NZ_CP042437.1"/>
</dbReference>
<gene>
    <name evidence="8" type="ORF">FSB76_15380</name>
</gene>
<keyword evidence="2 4" id="KW-0378">Hydrolase</keyword>
<dbReference type="InterPro" id="IPR023296">
    <property type="entry name" value="Glyco_hydro_beta-prop_sf"/>
</dbReference>
<dbReference type="AlphaFoldDB" id="A0A5B8W4J5"/>
<dbReference type="InterPro" id="IPR018053">
    <property type="entry name" value="Glyco_hydro_32_AS"/>
</dbReference>
<evidence type="ECO:0000313" key="8">
    <source>
        <dbReference type="EMBL" id="QEC77258.1"/>
    </source>
</evidence>
<dbReference type="Gene3D" id="2.115.10.20">
    <property type="entry name" value="Glycosyl hydrolase domain, family 43"/>
    <property type="match status" value="1"/>
</dbReference>
<evidence type="ECO:0000259" key="6">
    <source>
        <dbReference type="Pfam" id="PF00251"/>
    </source>
</evidence>
<dbReference type="SUPFAM" id="SSF75005">
    <property type="entry name" value="Arabinanase/levansucrase/invertase"/>
    <property type="match status" value="1"/>
</dbReference>
<dbReference type="Proteomes" id="UP000321362">
    <property type="component" value="Chromosome"/>
</dbReference>
<protein>
    <submittedName>
        <fullName evidence="8">Glycoside hydrolase family 32 protein</fullName>
    </submittedName>
</protein>
<evidence type="ECO:0000256" key="2">
    <source>
        <dbReference type="ARBA" id="ARBA00022801"/>
    </source>
</evidence>
<dbReference type="CDD" id="cd18622">
    <property type="entry name" value="GH32_Inu-like"/>
    <property type="match status" value="1"/>
</dbReference>
<sequence>MKTKTGVRLLTAFMMITMVSKAQDKSGISRQEPHRPQVHFSPEQHWVNDPNGMVYFNHTYHLFFQYYPKDIIWGPMHWGHAVSKDLVHWKELPIALYPDSLGYIFSGSAVVDSNNTSGFGKKGQVPLVAIFTHHDPKGEKAGTDVFQNQSIAYSLDEGNTWTKYAGNPVLKNPGIKDFRDPKVMWYAKQKKWVMTLATKDHITFYSAPDLKTWKKESEFGLREGAHGGVWECPDLFPLKLSGKTYWILVVNLNPGGPNGGSATQYFVGDFNGHQFTPMDTQTRWLDYGPDEYAGITWSNTGSRKIFLGWMSNWEYANQVPTQKWRNAMTIPRDLRLKQSKQGIVIASALVPELVNISANTAVSKNVAVNKTLELTDKVNKLKSQYILKLTLAQLKGLTIKLSNKKGEEVLIGYDDVKDQYFIDRTKSGKVDFQKDFPGRFTAPRLSTSKSPDLTIVVDKASVELFADGGLTTMTAVYFPNEDFTGLAINADGKLKLNTLAITGLKSIWK</sequence>
<dbReference type="InterPro" id="IPR013320">
    <property type="entry name" value="ConA-like_dom_sf"/>
</dbReference>
<accession>A0A5B8W4J5</accession>
<dbReference type="EMBL" id="CP042437">
    <property type="protein sequence ID" value="QEC77258.1"/>
    <property type="molecule type" value="Genomic_DNA"/>
</dbReference>
<dbReference type="KEGG" id="mgk:FSB76_15380"/>
<comment type="similarity">
    <text evidence="1 4">Belongs to the glycosyl hydrolase 32 family.</text>
</comment>
<dbReference type="OrthoDB" id="9759709at2"/>
<name>A0A5B8W4J5_9SPHI</name>
<feature type="domain" description="Glycosyl hydrolase family 32 N-terminal" evidence="6">
    <location>
        <begin position="39"/>
        <end position="343"/>
    </location>
</feature>